<dbReference type="EMBL" id="AGCK01000194">
    <property type="protein sequence ID" value="EHM47836.1"/>
    <property type="molecule type" value="Genomic_DNA"/>
</dbReference>
<proteinExistence type="predicted"/>
<dbReference type="Pfam" id="PF21983">
    <property type="entry name" value="NikA-like"/>
    <property type="match status" value="1"/>
</dbReference>
<gene>
    <name evidence="1" type="ORF">HMPREF0372_02328</name>
</gene>
<dbReference type="HOGENOM" id="CLU_151844_0_0_9"/>
<evidence type="ECO:0000313" key="2">
    <source>
        <dbReference type="Proteomes" id="UP000004459"/>
    </source>
</evidence>
<comment type="caution">
    <text evidence="1">The sequence shown here is derived from an EMBL/GenBank/DDBJ whole genome shotgun (WGS) entry which is preliminary data.</text>
</comment>
<dbReference type="AlphaFoldDB" id="G9YS23"/>
<dbReference type="Proteomes" id="UP000004459">
    <property type="component" value="Unassembled WGS sequence"/>
</dbReference>
<organism evidence="1 2">
    <name type="scientific">Flavonifractor plautii ATCC 29863</name>
    <dbReference type="NCBI Taxonomy" id="411475"/>
    <lineage>
        <taxon>Bacteria</taxon>
        <taxon>Bacillati</taxon>
        <taxon>Bacillota</taxon>
        <taxon>Clostridia</taxon>
        <taxon>Eubacteriales</taxon>
        <taxon>Oscillospiraceae</taxon>
        <taxon>Flavonifractor</taxon>
    </lineage>
</organism>
<name>G9YS23_FLAPL</name>
<protein>
    <submittedName>
        <fullName evidence="1">Uncharacterized protein</fullName>
    </submittedName>
</protein>
<accession>G9YS23</accession>
<evidence type="ECO:0000313" key="1">
    <source>
        <dbReference type="EMBL" id="EHM47836.1"/>
    </source>
</evidence>
<dbReference type="InterPro" id="IPR053842">
    <property type="entry name" value="NikA-like"/>
</dbReference>
<reference evidence="1 2" key="1">
    <citation type="submission" date="2011-08" db="EMBL/GenBank/DDBJ databases">
        <authorList>
            <person name="Weinstock G."/>
            <person name="Sodergren E."/>
            <person name="Clifton S."/>
            <person name="Fulton L."/>
            <person name="Fulton B."/>
            <person name="Courtney L."/>
            <person name="Fronick C."/>
            <person name="Harrison M."/>
            <person name="Strong C."/>
            <person name="Farmer C."/>
            <person name="Delahaunty K."/>
            <person name="Markovic C."/>
            <person name="Hall O."/>
            <person name="Minx P."/>
            <person name="Tomlinson C."/>
            <person name="Mitreva M."/>
            <person name="Hou S."/>
            <person name="Chen J."/>
            <person name="Wollam A."/>
            <person name="Pepin K.H."/>
            <person name="Johnson M."/>
            <person name="Bhonagiri V."/>
            <person name="Zhang X."/>
            <person name="Suruliraj S."/>
            <person name="Warren W."/>
            <person name="Chinwalla A."/>
            <person name="Mardis E.R."/>
            <person name="Wilson R.K."/>
        </authorList>
    </citation>
    <scope>NUCLEOTIDE SEQUENCE [LARGE SCALE GENOMIC DNA]</scope>
    <source>
        <strain evidence="1 2">ATCC 29863</strain>
    </source>
</reference>
<dbReference type="PATRIC" id="fig|411475.3.peg.2009"/>
<sequence>MRQSRRKEARLGLPKEKHHLHIELTPEQYQQLCQQAKLCGLCKRAYIVRLIDGTPIRARPSQEIKDLRTEIHHIGNNINQIARSVNAGIATAEDARRGLFLLDKVYELMYQVANP</sequence>